<reference evidence="2" key="1">
    <citation type="submission" date="2016-08" db="EMBL/GenBank/DDBJ databases">
        <authorList>
            <person name="Seilhamer J.J."/>
        </authorList>
    </citation>
    <scope>NUCLEOTIDE SEQUENCE</scope>
    <source>
        <strain evidence="2">86-1</strain>
    </source>
</reference>
<dbReference type="AlphaFoldDB" id="A0A212L302"/>
<proteinExistence type="predicted"/>
<evidence type="ECO:0000313" key="2">
    <source>
        <dbReference type="EMBL" id="SCM71925.1"/>
    </source>
</evidence>
<feature type="region of interest" description="Disordered" evidence="1">
    <location>
        <begin position="52"/>
        <end position="90"/>
    </location>
</feature>
<evidence type="ECO:0000256" key="1">
    <source>
        <dbReference type="SAM" id="MobiDB-lite"/>
    </source>
</evidence>
<feature type="compositionally biased region" description="Low complexity" evidence="1">
    <location>
        <begin position="52"/>
        <end position="61"/>
    </location>
</feature>
<feature type="region of interest" description="Disordered" evidence="1">
    <location>
        <begin position="1"/>
        <end position="24"/>
    </location>
</feature>
<name>A0A212L302_9BACT</name>
<sequence length="90" mass="9377">MWVTALPGWPPMPEPSDSGNTPCLTVGSAASTPFRAWRLVKALDKSLAEALAGTPAGTPAGKARRQPGPEAALLPSATRSRTFSHHAECL</sequence>
<protein>
    <submittedName>
        <fullName evidence="2">Uncharacterized protein</fullName>
    </submittedName>
</protein>
<dbReference type="EMBL" id="FMJC01000002">
    <property type="protein sequence ID" value="SCM71925.1"/>
    <property type="molecule type" value="Genomic_DNA"/>
</dbReference>
<accession>A0A212L302</accession>
<gene>
    <name evidence="2" type="ORF">KL86DES1_20288</name>
</gene>
<organism evidence="2">
    <name type="scientific">uncultured Desulfovibrio sp</name>
    <dbReference type="NCBI Taxonomy" id="167968"/>
    <lineage>
        <taxon>Bacteria</taxon>
        <taxon>Pseudomonadati</taxon>
        <taxon>Thermodesulfobacteriota</taxon>
        <taxon>Desulfovibrionia</taxon>
        <taxon>Desulfovibrionales</taxon>
        <taxon>Desulfovibrionaceae</taxon>
        <taxon>Desulfovibrio</taxon>
        <taxon>environmental samples</taxon>
    </lineage>
</organism>